<feature type="binding site" evidence="2">
    <location>
        <position position="283"/>
    </location>
    <ligand>
        <name>Zn(2+)</name>
        <dbReference type="ChEBI" id="CHEBI:29105"/>
    </ligand>
</feature>
<dbReference type="GO" id="GO:0046872">
    <property type="term" value="F:metal ion binding"/>
    <property type="evidence" value="ECO:0007669"/>
    <property type="project" value="UniProtKB-KW"/>
</dbReference>
<dbReference type="PRINTS" id="PR01951">
    <property type="entry name" value="LANCEUKARYTE"/>
</dbReference>
<dbReference type="GO" id="GO:0005886">
    <property type="term" value="C:plasma membrane"/>
    <property type="evidence" value="ECO:0007669"/>
    <property type="project" value="TreeGrafter"/>
</dbReference>
<dbReference type="GO" id="GO:0005975">
    <property type="term" value="P:carbohydrate metabolic process"/>
    <property type="evidence" value="ECO:0007669"/>
    <property type="project" value="InterPro"/>
</dbReference>
<dbReference type="AlphaFoldDB" id="A0A1W0XDS0"/>
<dbReference type="InterPro" id="IPR007822">
    <property type="entry name" value="LANC-like"/>
</dbReference>
<evidence type="ECO:0000313" key="3">
    <source>
        <dbReference type="EMBL" id="OQV25614.1"/>
    </source>
</evidence>
<dbReference type="SUPFAM" id="SSF158745">
    <property type="entry name" value="LanC-like"/>
    <property type="match status" value="1"/>
</dbReference>
<proteinExistence type="inferred from homology"/>
<keyword evidence="2" id="KW-0479">Metal-binding</keyword>
<dbReference type="PANTHER" id="PTHR12736">
    <property type="entry name" value="LANC-LIKE PROTEIN"/>
    <property type="match status" value="1"/>
</dbReference>
<dbReference type="PRINTS" id="PR01950">
    <property type="entry name" value="LANCSUPER"/>
</dbReference>
<organism evidence="3 4">
    <name type="scientific">Hypsibius exemplaris</name>
    <name type="common">Freshwater tardigrade</name>
    <dbReference type="NCBI Taxonomy" id="2072580"/>
    <lineage>
        <taxon>Eukaryota</taxon>
        <taxon>Metazoa</taxon>
        <taxon>Ecdysozoa</taxon>
        <taxon>Tardigrada</taxon>
        <taxon>Eutardigrada</taxon>
        <taxon>Parachela</taxon>
        <taxon>Hypsibioidea</taxon>
        <taxon>Hypsibiidae</taxon>
        <taxon>Hypsibius</taxon>
    </lineage>
</organism>
<gene>
    <name evidence="3" type="ORF">BV898_00550</name>
</gene>
<name>A0A1W0XDS0_HYPEX</name>
<protein>
    <submittedName>
        <fullName evidence="3">LanC-like protein 2</fullName>
    </submittedName>
</protein>
<dbReference type="InterPro" id="IPR020464">
    <property type="entry name" value="LanC-like_prot_euk"/>
</dbReference>
<evidence type="ECO:0000256" key="1">
    <source>
        <dbReference type="ARBA" id="ARBA00007179"/>
    </source>
</evidence>
<dbReference type="InterPro" id="IPR012341">
    <property type="entry name" value="6hp_glycosidase-like_sf"/>
</dbReference>
<reference evidence="4" key="1">
    <citation type="submission" date="2017-01" db="EMBL/GenBank/DDBJ databases">
        <title>Comparative genomics of anhydrobiosis in the tardigrade Hypsibius dujardini.</title>
        <authorList>
            <person name="Yoshida Y."/>
            <person name="Koutsovoulos G."/>
            <person name="Laetsch D."/>
            <person name="Stevens L."/>
            <person name="Kumar S."/>
            <person name="Horikawa D."/>
            <person name="Ishino K."/>
            <person name="Komine S."/>
            <person name="Tomita M."/>
            <person name="Blaxter M."/>
            <person name="Arakawa K."/>
        </authorList>
    </citation>
    <scope>NUCLEOTIDE SEQUENCE [LARGE SCALE GENOMIC DNA]</scope>
    <source>
        <strain evidence="4">Z151</strain>
    </source>
</reference>
<dbReference type="Pfam" id="PF05147">
    <property type="entry name" value="LANC_like"/>
    <property type="match status" value="1"/>
</dbReference>
<dbReference type="CDD" id="cd04794">
    <property type="entry name" value="euk_LANCL"/>
    <property type="match status" value="1"/>
</dbReference>
<accession>A0A1W0XDS0</accession>
<comment type="similarity">
    <text evidence="1">Belongs to the LanC-like protein family.</text>
</comment>
<evidence type="ECO:0000256" key="2">
    <source>
        <dbReference type="PIRSR" id="PIRSR607822-1"/>
    </source>
</evidence>
<dbReference type="Gene3D" id="1.50.10.10">
    <property type="match status" value="1"/>
</dbReference>
<dbReference type="Proteomes" id="UP000192578">
    <property type="component" value="Unassembled WGS sequence"/>
</dbReference>
<evidence type="ECO:0000313" key="4">
    <source>
        <dbReference type="Proteomes" id="UP000192578"/>
    </source>
</evidence>
<sequence>MSGEDRYFRNDAEDYSPAAASKFMTDKGELTNDFKKDIETEISRLCIKLEKRSEEMSASDCSVYTGHPGIALLYMHLYKNVGPFQKFKYLKVALSHVEPHLSKLKLRRPSFICGEAGLLAVAAVLLNQLNMKDKAEDCVKNLLKFGREVSDQDDKMPDEVLYGRAGYLYSLLYVKSLYDSNAISSAAIESVIEAIVLSGKGLSLEEKSEFDLMYKWHDKHYMGAAHGMAGILYMLLQVRRDLIEEYLDNLIRPTIDRMMTLRFPSGNYPSSVSNTTDKLVQWCHGATGFVLLFCRCYEIFEDKKYLNAALDAADCVWERGLLRKGYGLCHGAAGNGYAFLELFKVTKDPKHLYRAVKFANFCMDYGQHGCKSPDRPLSLFEGLAGTIYFLTDLLNPSKAAFPGFGLD</sequence>
<dbReference type="OrthoDB" id="10257263at2759"/>
<feature type="binding site" evidence="2">
    <location>
        <position position="330"/>
    </location>
    <ligand>
        <name>Zn(2+)</name>
        <dbReference type="ChEBI" id="CHEBI:29105"/>
    </ligand>
</feature>
<dbReference type="EMBL" id="MTYJ01000002">
    <property type="protein sequence ID" value="OQV25614.1"/>
    <property type="molecule type" value="Genomic_DNA"/>
</dbReference>
<dbReference type="GO" id="GO:0031179">
    <property type="term" value="P:peptide modification"/>
    <property type="evidence" value="ECO:0007669"/>
    <property type="project" value="InterPro"/>
</dbReference>
<dbReference type="SMART" id="SM01260">
    <property type="entry name" value="LANC_like"/>
    <property type="match status" value="1"/>
</dbReference>
<dbReference type="PANTHER" id="PTHR12736:SF21">
    <property type="entry name" value="LANC-LIKE PROTEIN 2"/>
    <property type="match status" value="1"/>
</dbReference>
<comment type="caution">
    <text evidence="3">The sequence shown here is derived from an EMBL/GenBank/DDBJ whole genome shotgun (WGS) entry which is preliminary data.</text>
</comment>
<keyword evidence="2" id="KW-0862">Zinc</keyword>
<feature type="binding site" evidence="2">
    <location>
        <position position="329"/>
    </location>
    <ligand>
        <name>Zn(2+)</name>
        <dbReference type="ChEBI" id="CHEBI:29105"/>
    </ligand>
</feature>
<keyword evidence="4" id="KW-1185">Reference proteome</keyword>